<accession>A0A9P6NIC3</accession>
<dbReference type="CDD" id="cd06502">
    <property type="entry name" value="TA_like"/>
    <property type="match status" value="1"/>
</dbReference>
<dbReference type="GO" id="GO:0006567">
    <property type="term" value="P:L-threonine catabolic process"/>
    <property type="evidence" value="ECO:0007669"/>
    <property type="project" value="TreeGrafter"/>
</dbReference>
<protein>
    <recommendedName>
        <fullName evidence="6">Aromatic amino acid beta-eliminating lyase/threonine aldolase domain-containing protein</fullName>
    </recommendedName>
</protein>
<feature type="domain" description="Aromatic amino acid beta-eliminating lyase/threonine aldolase" evidence="6">
    <location>
        <begin position="66"/>
        <end position="347"/>
    </location>
</feature>
<evidence type="ECO:0000313" key="7">
    <source>
        <dbReference type="EMBL" id="KAG0147506.1"/>
    </source>
</evidence>
<dbReference type="AlphaFoldDB" id="A0A9P6NIC3"/>
<dbReference type="GO" id="GO:0005829">
    <property type="term" value="C:cytosol"/>
    <property type="evidence" value="ECO:0007669"/>
    <property type="project" value="TreeGrafter"/>
</dbReference>
<dbReference type="Proteomes" id="UP000886653">
    <property type="component" value="Unassembled WGS sequence"/>
</dbReference>
<dbReference type="GO" id="GO:0006545">
    <property type="term" value="P:glycine biosynthetic process"/>
    <property type="evidence" value="ECO:0007669"/>
    <property type="project" value="TreeGrafter"/>
</dbReference>
<dbReference type="FunFam" id="3.40.640.10:FF:000030">
    <property type="entry name" value="Low-specificity L-threonine aldolase"/>
    <property type="match status" value="1"/>
</dbReference>
<comment type="similarity">
    <text evidence="2">Belongs to the threonine aldolase family.</text>
</comment>
<keyword evidence="4" id="KW-0456">Lyase</keyword>
<dbReference type="InterPro" id="IPR001597">
    <property type="entry name" value="ArAA_b-elim_lyase/Thr_aldolase"/>
</dbReference>
<dbReference type="EMBL" id="MU167247">
    <property type="protein sequence ID" value="KAG0147506.1"/>
    <property type="molecule type" value="Genomic_DNA"/>
</dbReference>
<comment type="caution">
    <text evidence="7">The sequence shown here is derived from an EMBL/GenBank/DDBJ whole genome shotgun (WGS) entry which is preliminary data.</text>
</comment>
<keyword evidence="8" id="KW-1185">Reference proteome</keyword>
<feature type="compositionally biased region" description="Low complexity" evidence="5">
    <location>
        <begin position="28"/>
        <end position="45"/>
    </location>
</feature>
<dbReference type="GO" id="GO:0008732">
    <property type="term" value="F:L-allo-threonine aldolase activity"/>
    <property type="evidence" value="ECO:0007669"/>
    <property type="project" value="TreeGrafter"/>
</dbReference>
<dbReference type="PANTHER" id="PTHR48097:SF9">
    <property type="entry name" value="L-THREONINE ALDOLASE"/>
    <property type="match status" value="1"/>
</dbReference>
<gene>
    <name evidence="7" type="ORF">CROQUDRAFT_42790</name>
</gene>
<dbReference type="InterPro" id="IPR015424">
    <property type="entry name" value="PyrdxlP-dep_Trfase"/>
</dbReference>
<name>A0A9P6NIC3_9BASI</name>
<dbReference type="InterPro" id="IPR015422">
    <property type="entry name" value="PyrdxlP-dep_Trfase_small"/>
</dbReference>
<dbReference type="SUPFAM" id="SSF53383">
    <property type="entry name" value="PLP-dependent transferases"/>
    <property type="match status" value="1"/>
</dbReference>
<dbReference type="InterPro" id="IPR015421">
    <property type="entry name" value="PyrdxlP-dep_Trfase_major"/>
</dbReference>
<feature type="region of interest" description="Disordered" evidence="5">
    <location>
        <begin position="17"/>
        <end position="57"/>
    </location>
</feature>
<dbReference type="Gene3D" id="3.90.1150.10">
    <property type="entry name" value="Aspartate Aminotransferase, domain 1"/>
    <property type="match status" value="1"/>
</dbReference>
<dbReference type="Pfam" id="PF01212">
    <property type="entry name" value="Beta_elim_lyase"/>
    <property type="match status" value="1"/>
</dbReference>
<proteinExistence type="inferred from homology"/>
<dbReference type="NCBIfam" id="NF041359">
    <property type="entry name" value="GntG_guanitoxin"/>
    <property type="match status" value="1"/>
</dbReference>
<organism evidence="7 8">
    <name type="scientific">Cronartium quercuum f. sp. fusiforme G11</name>
    <dbReference type="NCBI Taxonomy" id="708437"/>
    <lineage>
        <taxon>Eukaryota</taxon>
        <taxon>Fungi</taxon>
        <taxon>Dikarya</taxon>
        <taxon>Basidiomycota</taxon>
        <taxon>Pucciniomycotina</taxon>
        <taxon>Pucciniomycetes</taxon>
        <taxon>Pucciniales</taxon>
        <taxon>Coleosporiaceae</taxon>
        <taxon>Cronartium</taxon>
    </lineage>
</organism>
<dbReference type="InterPro" id="IPR023603">
    <property type="entry name" value="Low_specificity_L-TA-like"/>
</dbReference>
<dbReference type="Gene3D" id="3.40.640.10">
    <property type="entry name" value="Type I PLP-dependent aspartate aminotransferase-like (Major domain)"/>
    <property type="match status" value="1"/>
</dbReference>
<evidence type="ECO:0000313" key="8">
    <source>
        <dbReference type="Proteomes" id="UP000886653"/>
    </source>
</evidence>
<dbReference type="PANTHER" id="PTHR48097">
    <property type="entry name" value="L-THREONINE ALDOLASE-RELATED"/>
    <property type="match status" value="1"/>
</dbReference>
<reference evidence="7" key="1">
    <citation type="submission" date="2013-11" db="EMBL/GenBank/DDBJ databases">
        <title>Genome sequence of the fusiform rust pathogen reveals effectors for host alternation and coevolution with pine.</title>
        <authorList>
            <consortium name="DOE Joint Genome Institute"/>
            <person name="Smith K."/>
            <person name="Pendleton A."/>
            <person name="Kubisiak T."/>
            <person name="Anderson C."/>
            <person name="Salamov A."/>
            <person name="Aerts A."/>
            <person name="Riley R."/>
            <person name="Clum A."/>
            <person name="Lindquist E."/>
            <person name="Ence D."/>
            <person name="Campbell M."/>
            <person name="Kronenberg Z."/>
            <person name="Feau N."/>
            <person name="Dhillon B."/>
            <person name="Hamelin R."/>
            <person name="Burleigh J."/>
            <person name="Smith J."/>
            <person name="Yandell M."/>
            <person name="Nelson C."/>
            <person name="Grigoriev I."/>
            <person name="Davis J."/>
        </authorList>
    </citation>
    <scope>NUCLEOTIDE SEQUENCE</scope>
    <source>
        <strain evidence="7">G11</strain>
    </source>
</reference>
<comment type="cofactor">
    <cofactor evidence="1">
        <name>pyridoxal 5'-phosphate</name>
        <dbReference type="ChEBI" id="CHEBI:597326"/>
    </cofactor>
</comment>
<keyword evidence="3" id="KW-0663">Pyridoxal phosphate</keyword>
<sequence length="424" mass="46033">MTDSVLEKGLATKALEPVKVNSCPNGQSESARSSRKNQSSSPIPSAEQGFQEPVTNAEKRKLIARDFRSDTMTAPTEAMFDFMKEASIGDDVYGEDRVTTQFQDKIASLTGKEAALFCVSGTMTNQLAIRTWLTQPPHSVLCDARAHIHNYEAGGIAFHSQATTLPVVPSNGLTITLEDIKPMLVLTDDIHFAPTKLVCLENTIRGLIQPQEEIVKIAEYAHSMGLIMHCDGARIWEVAARTGLSLEELCTPFDSVSLCLSKGLGAPIGSVLVGPRQFINKAKWFRKMFGGGIRQCGSIVAAADYCLINHFPLLSGSHRLANHLADQLTKLGVQITIPVETNHVFIDPSPIGIDLSDLCARAEKLNIRLGGARLIVHIQIDPEAIEDLISLITQMKAEVAQTGVLLNGINKIQQKTLGIPYGSN</sequence>
<evidence type="ECO:0000256" key="1">
    <source>
        <dbReference type="ARBA" id="ARBA00001933"/>
    </source>
</evidence>
<evidence type="ECO:0000259" key="6">
    <source>
        <dbReference type="Pfam" id="PF01212"/>
    </source>
</evidence>
<evidence type="ECO:0000256" key="5">
    <source>
        <dbReference type="SAM" id="MobiDB-lite"/>
    </source>
</evidence>
<evidence type="ECO:0000256" key="4">
    <source>
        <dbReference type="ARBA" id="ARBA00023239"/>
    </source>
</evidence>
<evidence type="ECO:0000256" key="2">
    <source>
        <dbReference type="ARBA" id="ARBA00006966"/>
    </source>
</evidence>
<evidence type="ECO:0000256" key="3">
    <source>
        <dbReference type="ARBA" id="ARBA00022898"/>
    </source>
</evidence>
<dbReference type="OrthoDB" id="10261951at2759"/>